<organism evidence="1 2">
    <name type="scientific">Uncinocarpus reesii (strain UAMH 1704)</name>
    <dbReference type="NCBI Taxonomy" id="336963"/>
    <lineage>
        <taxon>Eukaryota</taxon>
        <taxon>Fungi</taxon>
        <taxon>Dikarya</taxon>
        <taxon>Ascomycota</taxon>
        <taxon>Pezizomycotina</taxon>
        <taxon>Eurotiomycetes</taxon>
        <taxon>Eurotiomycetidae</taxon>
        <taxon>Onygenales</taxon>
        <taxon>Onygenaceae</taxon>
        <taxon>Uncinocarpus</taxon>
    </lineage>
</organism>
<dbReference type="GeneID" id="8439342"/>
<sequence length="73" mass="8274">MEYVHLLGGALNTFKLNFGHIRLNVLISYKPRLTNTNFRSGVGFGSVENINQEYTFAHCTNIESLQSGSKMFF</sequence>
<gene>
    <name evidence="1" type="ORF">UREG_05704</name>
</gene>
<evidence type="ECO:0000313" key="1">
    <source>
        <dbReference type="EMBL" id="EEP80862.1"/>
    </source>
</evidence>
<dbReference type="VEuPathDB" id="FungiDB:UREG_05704"/>
<reference evidence="2" key="1">
    <citation type="journal article" date="2009" name="Genome Res.">
        <title>Comparative genomic analyses of the human fungal pathogens Coccidioides and their relatives.</title>
        <authorList>
            <person name="Sharpton T.J."/>
            <person name="Stajich J.E."/>
            <person name="Rounsley S.D."/>
            <person name="Gardner M.J."/>
            <person name="Wortman J.R."/>
            <person name="Jordar V.S."/>
            <person name="Maiti R."/>
            <person name="Kodira C.D."/>
            <person name="Neafsey D.E."/>
            <person name="Zeng Q."/>
            <person name="Hung C.-Y."/>
            <person name="McMahan C."/>
            <person name="Muszewska A."/>
            <person name="Grynberg M."/>
            <person name="Mandel M.A."/>
            <person name="Kellner E.M."/>
            <person name="Barker B.M."/>
            <person name="Galgiani J.N."/>
            <person name="Orbach M.J."/>
            <person name="Kirkland T.N."/>
            <person name="Cole G.T."/>
            <person name="Henn M.R."/>
            <person name="Birren B.W."/>
            <person name="Taylor J.W."/>
        </authorList>
    </citation>
    <scope>NUCLEOTIDE SEQUENCE [LARGE SCALE GENOMIC DNA]</scope>
    <source>
        <strain evidence="2">UAMH 1704</strain>
    </source>
</reference>
<protein>
    <submittedName>
        <fullName evidence="1">Uncharacterized protein</fullName>
    </submittedName>
</protein>
<accession>C4JTB5</accession>
<proteinExistence type="predicted"/>
<name>C4JTB5_UNCRE</name>
<keyword evidence="2" id="KW-1185">Reference proteome</keyword>
<dbReference type="RefSeq" id="XP_002585015.1">
    <property type="nucleotide sequence ID" value="XM_002584969.1"/>
</dbReference>
<dbReference type="Proteomes" id="UP000002058">
    <property type="component" value="Unassembled WGS sequence"/>
</dbReference>
<dbReference type="EMBL" id="CH476617">
    <property type="protein sequence ID" value="EEP80862.1"/>
    <property type="molecule type" value="Genomic_DNA"/>
</dbReference>
<dbReference type="HOGENOM" id="CLU_2706645_0_0_1"/>
<evidence type="ECO:0000313" key="2">
    <source>
        <dbReference type="Proteomes" id="UP000002058"/>
    </source>
</evidence>
<dbReference type="InParanoid" id="C4JTB5"/>
<dbReference type="KEGG" id="ure:UREG_05704"/>
<dbReference type="AlphaFoldDB" id="C4JTB5"/>